<dbReference type="InterPro" id="IPR047611">
    <property type="entry name" value="RepABC_RepC"/>
</dbReference>
<dbReference type="RefSeq" id="WP_072631505.1">
    <property type="nucleotide sequence ID" value="NZ_MLCB01000168.1"/>
</dbReference>
<dbReference type="NCBIfam" id="NF040974">
    <property type="entry name" value="RepABC_RepC"/>
    <property type="match status" value="1"/>
</dbReference>
<protein>
    <recommendedName>
        <fullName evidence="2">Plasmid replication protein C N-terminal domain-containing protein</fullName>
    </recommendedName>
</protein>
<dbReference type="Gene3D" id="1.10.10.10">
    <property type="entry name" value="Winged helix-like DNA-binding domain superfamily/Winged helix DNA-binding domain"/>
    <property type="match status" value="1"/>
</dbReference>
<feature type="domain" description="Plasmid replication protein C N-terminal" evidence="2">
    <location>
        <begin position="11"/>
        <end position="181"/>
    </location>
</feature>
<keyword evidence="4" id="KW-1185">Reference proteome</keyword>
<comment type="caution">
    <text evidence="3">The sequence shown here is derived from an EMBL/GenBank/DDBJ whole genome shotgun (WGS) entry which is preliminary data.</text>
</comment>
<dbReference type="Proteomes" id="UP000184514">
    <property type="component" value="Unassembled WGS sequence"/>
</dbReference>
<evidence type="ECO:0000256" key="1">
    <source>
        <dbReference type="SAM" id="Coils"/>
    </source>
</evidence>
<sequence length="275" mass="30722">MSYIPITPFGRSMSVELIEHHRSTTKAMPETGVNKYEILRKLTSARVKFGLSDRALNVLQALLSFHPETELNANGKPLTVFPSNASICERLNGMACSTMRRHLAVLVDTGLIVRRDSPNGKRYVKRYSGAPQAFGFDLTPLVTRLDEISELARDAREVIEEMDRLKRSVSLMRRDLAGLAELGADMHPERAIWDAFSDAALLAARHLRRKLSLAELNTLKGELASHLAEAKAAFQIEDTTKTSTSDVQNEQHHLNSIPLLPQNPNFFMGYDAEIV</sequence>
<dbReference type="AlphaFoldDB" id="A0A1L9NU60"/>
<keyword evidence="1" id="KW-0175">Coiled coil</keyword>
<evidence type="ECO:0000259" key="2">
    <source>
        <dbReference type="Pfam" id="PF03428"/>
    </source>
</evidence>
<accession>A0A1L9NU60</accession>
<dbReference type="InterPro" id="IPR005090">
    <property type="entry name" value="RepC_N"/>
</dbReference>
<name>A0A1L9NU60_9RHOB</name>
<dbReference type="STRING" id="696762.PFRI_29870"/>
<gene>
    <name evidence="3" type="ORF">PFRI_29870</name>
</gene>
<dbReference type="SUPFAM" id="SSF46785">
    <property type="entry name" value="Winged helix' DNA-binding domain"/>
    <property type="match status" value="1"/>
</dbReference>
<evidence type="ECO:0000313" key="4">
    <source>
        <dbReference type="Proteomes" id="UP000184514"/>
    </source>
</evidence>
<dbReference type="Pfam" id="PF03428">
    <property type="entry name" value="RP-C"/>
    <property type="match status" value="1"/>
</dbReference>
<dbReference type="InterPro" id="IPR036390">
    <property type="entry name" value="WH_DNA-bd_sf"/>
</dbReference>
<proteinExistence type="predicted"/>
<organism evidence="3 4">
    <name type="scientific">Planktotalea frisia</name>
    <dbReference type="NCBI Taxonomy" id="696762"/>
    <lineage>
        <taxon>Bacteria</taxon>
        <taxon>Pseudomonadati</taxon>
        <taxon>Pseudomonadota</taxon>
        <taxon>Alphaproteobacteria</taxon>
        <taxon>Rhodobacterales</taxon>
        <taxon>Paracoccaceae</taxon>
        <taxon>Planktotalea</taxon>
    </lineage>
</organism>
<dbReference type="InterPro" id="IPR036388">
    <property type="entry name" value="WH-like_DNA-bd_sf"/>
</dbReference>
<evidence type="ECO:0000313" key="3">
    <source>
        <dbReference type="EMBL" id="OJI92771.1"/>
    </source>
</evidence>
<dbReference type="EMBL" id="MLCB01000168">
    <property type="protein sequence ID" value="OJI92771.1"/>
    <property type="molecule type" value="Genomic_DNA"/>
</dbReference>
<feature type="coiled-coil region" evidence="1">
    <location>
        <begin position="145"/>
        <end position="175"/>
    </location>
</feature>
<reference evidence="3 4" key="1">
    <citation type="submission" date="2016-10" db="EMBL/GenBank/DDBJ databases">
        <title>Genome sequence of Planktotalea frisia SH6-1.</title>
        <authorList>
            <person name="Poehlein A."/>
            <person name="Bakenhus I."/>
            <person name="Voget S."/>
            <person name="Brinkhoff T."/>
            <person name="Simon M."/>
        </authorList>
    </citation>
    <scope>NUCLEOTIDE SEQUENCE [LARGE SCALE GENOMIC DNA]</scope>
    <source>
        <strain evidence="3 4">SH6-1</strain>
    </source>
</reference>